<gene>
    <name evidence="2" type="ORF">AFULGI_00024750</name>
</gene>
<dbReference type="Gene3D" id="1.10.10.10">
    <property type="entry name" value="Winged helix-like DNA-binding domain superfamily/Winged helix DNA-binding domain"/>
    <property type="match status" value="1"/>
</dbReference>
<dbReference type="SUPFAM" id="SSF46785">
    <property type="entry name" value="Winged helix' DNA-binding domain"/>
    <property type="match status" value="1"/>
</dbReference>
<dbReference type="InterPro" id="IPR036388">
    <property type="entry name" value="WH-like_DNA-bd_sf"/>
</dbReference>
<dbReference type="InterPro" id="IPR036390">
    <property type="entry name" value="WH_DNA-bd_sf"/>
</dbReference>
<evidence type="ECO:0000259" key="1">
    <source>
        <dbReference type="Pfam" id="PF03551"/>
    </source>
</evidence>
<dbReference type="AlphaFoldDB" id="A0A075WGR2"/>
<name>A0A075WGR2_ARCFL</name>
<dbReference type="GeneID" id="24795952"/>
<organism evidence="2 3">
    <name type="scientific">Archaeoglobus fulgidus DSM 8774</name>
    <dbReference type="NCBI Taxonomy" id="1344584"/>
    <lineage>
        <taxon>Archaea</taxon>
        <taxon>Methanobacteriati</taxon>
        <taxon>Methanobacteriota</taxon>
        <taxon>Archaeoglobi</taxon>
        <taxon>Archaeoglobales</taxon>
        <taxon>Archaeoglobaceae</taxon>
        <taxon>Archaeoglobus</taxon>
    </lineage>
</organism>
<accession>A0A075WGR2</accession>
<evidence type="ECO:0000313" key="2">
    <source>
        <dbReference type="EMBL" id="AIG99191.1"/>
    </source>
</evidence>
<dbReference type="InterPro" id="IPR052509">
    <property type="entry name" value="Metal_resp_DNA-bind_regulator"/>
</dbReference>
<dbReference type="Proteomes" id="UP000028501">
    <property type="component" value="Chromosome"/>
</dbReference>
<dbReference type="RefSeq" id="WP_010879692.1">
    <property type="nucleotide sequence ID" value="NZ_CP006577.1"/>
</dbReference>
<reference evidence="2 3" key="1">
    <citation type="submission" date="2013-07" db="EMBL/GenBank/DDBJ databases">
        <title>Genome of Archaeoglobus fulgidus.</title>
        <authorList>
            <person name="Fiebig A."/>
            <person name="Birkeland N.-K."/>
        </authorList>
    </citation>
    <scope>NUCLEOTIDE SEQUENCE [LARGE SCALE GENOMIC DNA]</scope>
    <source>
        <strain evidence="2 3">DSM 8774</strain>
    </source>
</reference>
<dbReference type="KEGG" id="afg:AFULGI_00024750"/>
<dbReference type="InterPro" id="IPR005149">
    <property type="entry name" value="Tscrpt_reg_PadR_N"/>
</dbReference>
<dbReference type="HOGENOM" id="CLU_063440_3_3_2"/>
<protein>
    <submittedName>
        <fullName evidence="2">Putative transcriptional regulator</fullName>
    </submittedName>
</protein>
<dbReference type="Pfam" id="PF03551">
    <property type="entry name" value="PadR"/>
    <property type="match status" value="1"/>
</dbReference>
<feature type="domain" description="Transcription regulator PadR N-terminal" evidence="1">
    <location>
        <begin position="24"/>
        <end position="95"/>
    </location>
</feature>
<dbReference type="PANTHER" id="PTHR33169:SF14">
    <property type="entry name" value="TRANSCRIPTIONAL REGULATOR RV3488"/>
    <property type="match status" value="1"/>
</dbReference>
<evidence type="ECO:0000313" key="3">
    <source>
        <dbReference type="Proteomes" id="UP000028501"/>
    </source>
</evidence>
<dbReference type="EMBL" id="CP006577">
    <property type="protein sequence ID" value="AIG99191.1"/>
    <property type="molecule type" value="Genomic_DNA"/>
</dbReference>
<proteinExistence type="predicted"/>
<dbReference type="PANTHER" id="PTHR33169">
    <property type="entry name" value="PADR-FAMILY TRANSCRIPTIONAL REGULATOR"/>
    <property type="match status" value="1"/>
</dbReference>
<sequence>MGNREKVLKRLRKEIRSGIYSYAVLNILENGEMHGYAIRKSFENLSSGEFVPSEGALYDLLKRLQKQGLVESFWVEDTRPRKCYRLTELGKVVLKDLRREISILRNVIEKVEEVKEWKI</sequence>